<dbReference type="Gene3D" id="3.30.1240.10">
    <property type="match status" value="1"/>
</dbReference>
<dbReference type="SFLD" id="SFLDS00003">
    <property type="entry name" value="Haloacid_Dehalogenase"/>
    <property type="match status" value="1"/>
</dbReference>
<sequence>MKYQVIAFDLDGTLLNPEGRILDSSKQAIQQARDKGIKVILVTGRHHTAVKPYYAELDLDTPIICCNGTYVYYPETDEVRHSNPLSAEQCRKVRSIAAKHNIHLLMYSRDAMNYMELNPHMEKFQQWVSACPENVRPNVQQIPSFDTLIDNPNEIIWKFVMSSPNRKDMESAVAELPVSEFSAEWSWIDRVDCSSNGNTKGAKLAVILKEWNINPQNTIAFGDNHNDISMLISVGLGVAMGNAENEVKAQAKAVIGSNAEDAIAEYLTNVLK</sequence>
<dbReference type="GO" id="GO:0000287">
    <property type="term" value="F:magnesium ion binding"/>
    <property type="evidence" value="ECO:0007669"/>
    <property type="project" value="TreeGrafter"/>
</dbReference>
<proteinExistence type="predicted"/>
<dbReference type="PROSITE" id="PS01228">
    <property type="entry name" value="COF_1"/>
    <property type="match status" value="1"/>
</dbReference>
<dbReference type="SUPFAM" id="SSF56784">
    <property type="entry name" value="HAD-like"/>
    <property type="match status" value="1"/>
</dbReference>
<evidence type="ECO:0000313" key="1">
    <source>
        <dbReference type="EMBL" id="SUT94421.1"/>
    </source>
</evidence>
<evidence type="ECO:0000313" key="2">
    <source>
        <dbReference type="Proteomes" id="UP000254649"/>
    </source>
</evidence>
<dbReference type="AlphaFoldDB" id="A0A380U241"/>
<dbReference type="PROSITE" id="PS01229">
    <property type="entry name" value="COF_2"/>
    <property type="match status" value="1"/>
</dbReference>
<organism evidence="1 2">
    <name type="scientific">[Actinobacillus] rossii</name>
    <dbReference type="NCBI Taxonomy" id="123820"/>
    <lineage>
        <taxon>Bacteria</taxon>
        <taxon>Pseudomonadati</taxon>
        <taxon>Pseudomonadota</taxon>
        <taxon>Gammaproteobacteria</taxon>
        <taxon>Pasteurellales</taxon>
        <taxon>Pasteurellaceae</taxon>
    </lineage>
</organism>
<dbReference type="InterPro" id="IPR023214">
    <property type="entry name" value="HAD_sf"/>
</dbReference>
<keyword evidence="2" id="KW-1185">Reference proteome</keyword>
<dbReference type="NCBIfam" id="TIGR01484">
    <property type="entry name" value="HAD-SF-IIB"/>
    <property type="match status" value="1"/>
</dbReference>
<dbReference type="OrthoDB" id="9781413at2"/>
<keyword evidence="1" id="KW-0378">Hydrolase</keyword>
<gene>
    <name evidence="1" type="primary">ywpJ</name>
    <name evidence="1" type="ORF">NCTC10801_02206</name>
</gene>
<dbReference type="NCBIfam" id="TIGR00099">
    <property type="entry name" value="Cof-subfamily"/>
    <property type="match status" value="1"/>
</dbReference>
<protein>
    <submittedName>
        <fullName evidence="1">Cof family hydrolase</fullName>
        <ecNumber evidence="1">3.1.3.-</ecNumber>
    </submittedName>
</protein>
<accession>A0A380U241</accession>
<dbReference type="EMBL" id="UFRQ01000003">
    <property type="protein sequence ID" value="SUT94421.1"/>
    <property type="molecule type" value="Genomic_DNA"/>
</dbReference>
<reference evidence="1 2" key="1">
    <citation type="submission" date="2018-06" db="EMBL/GenBank/DDBJ databases">
        <authorList>
            <consortium name="Pathogen Informatics"/>
            <person name="Doyle S."/>
        </authorList>
    </citation>
    <scope>NUCLEOTIDE SEQUENCE [LARGE SCALE GENOMIC DNA]</scope>
    <source>
        <strain evidence="1 2">NCTC10801</strain>
    </source>
</reference>
<dbReference type="GO" id="GO:0016791">
    <property type="term" value="F:phosphatase activity"/>
    <property type="evidence" value="ECO:0007669"/>
    <property type="project" value="TreeGrafter"/>
</dbReference>
<dbReference type="InterPro" id="IPR036412">
    <property type="entry name" value="HAD-like_sf"/>
</dbReference>
<dbReference type="NCBIfam" id="NF007821">
    <property type="entry name" value="PRK10530.1"/>
    <property type="match status" value="1"/>
</dbReference>
<dbReference type="Gene3D" id="3.40.50.1000">
    <property type="entry name" value="HAD superfamily/HAD-like"/>
    <property type="match status" value="1"/>
</dbReference>
<dbReference type="Proteomes" id="UP000254649">
    <property type="component" value="Unassembled WGS sequence"/>
</dbReference>
<dbReference type="CDD" id="cd07516">
    <property type="entry name" value="HAD_Pase"/>
    <property type="match status" value="1"/>
</dbReference>
<dbReference type="SFLD" id="SFLDG01140">
    <property type="entry name" value="C2.B:_Phosphomannomutase_and_P"/>
    <property type="match status" value="1"/>
</dbReference>
<dbReference type="PANTHER" id="PTHR10000">
    <property type="entry name" value="PHOSPHOSERINE PHOSPHATASE"/>
    <property type="match status" value="1"/>
</dbReference>
<dbReference type="PANTHER" id="PTHR10000:SF58">
    <property type="entry name" value="PYRIDOXAL PHOSPHATE PHOSPHATASE YBHA"/>
    <property type="match status" value="1"/>
</dbReference>
<name>A0A380U241_9PAST</name>
<dbReference type="InterPro" id="IPR000150">
    <property type="entry name" value="Cof"/>
</dbReference>
<dbReference type="InterPro" id="IPR006379">
    <property type="entry name" value="HAD-SF_hydro_IIB"/>
</dbReference>
<dbReference type="Pfam" id="PF08282">
    <property type="entry name" value="Hydrolase_3"/>
    <property type="match status" value="1"/>
</dbReference>
<dbReference type="GO" id="GO:0005829">
    <property type="term" value="C:cytosol"/>
    <property type="evidence" value="ECO:0007669"/>
    <property type="project" value="TreeGrafter"/>
</dbReference>
<dbReference type="EC" id="3.1.3.-" evidence="1"/>